<keyword evidence="4 9" id="KW-1133">Transmembrane helix</keyword>
<feature type="transmembrane region" description="Helical" evidence="9">
    <location>
        <begin position="62"/>
        <end position="83"/>
    </location>
</feature>
<evidence type="ECO:0000259" key="10">
    <source>
        <dbReference type="Pfam" id="PF07885"/>
    </source>
</evidence>
<feature type="region of interest" description="Disordered" evidence="8">
    <location>
        <begin position="1"/>
        <end position="34"/>
    </location>
</feature>
<keyword evidence="5" id="KW-0406">Ion transport</keyword>
<evidence type="ECO:0000256" key="8">
    <source>
        <dbReference type="SAM" id="MobiDB-lite"/>
    </source>
</evidence>
<evidence type="ECO:0000256" key="9">
    <source>
        <dbReference type="SAM" id="Phobius"/>
    </source>
</evidence>
<dbReference type="GO" id="GO:0030322">
    <property type="term" value="P:stabilization of membrane potential"/>
    <property type="evidence" value="ECO:0007669"/>
    <property type="project" value="TreeGrafter"/>
</dbReference>
<evidence type="ECO:0000256" key="4">
    <source>
        <dbReference type="ARBA" id="ARBA00022989"/>
    </source>
</evidence>
<sequence>MPGVDPGLAPLSTPVKRAPPPPPRRYTLPPPPPPSLAAMEAAAAAAAAAEAEGSPPVPRVPVYLVLLGLAVYICLGAAVFAAWEEWSFLDGAYFCFVTLSTIGFGDLVPGKSLKSAESQGGQLQVSACVAYLLLGLVLIATAFSLVQEEVLARLSQVARTLGIISKHHQPQARQHQLQLHRRPSGAARQHQGSQTAQLQLQALQAGQQALQGTTAALLNPT</sequence>
<dbReference type="Gene3D" id="1.10.287.70">
    <property type="match status" value="1"/>
</dbReference>
<reference evidence="11" key="2">
    <citation type="journal article" date="2023" name="BMC Genomics">
        <title>Pest status, molecular evolution, and epigenetic factors derived from the genome assembly of Frankliniella fusca, a thysanopteran phytovirus vector.</title>
        <authorList>
            <person name="Catto M.A."/>
            <person name="Labadie P.E."/>
            <person name="Jacobson A.L."/>
            <person name="Kennedy G.G."/>
            <person name="Srinivasan R."/>
            <person name="Hunt B.G."/>
        </authorList>
    </citation>
    <scope>NUCLEOTIDE SEQUENCE</scope>
    <source>
        <strain evidence="11">PL_HMW_Pooled</strain>
    </source>
</reference>
<keyword evidence="3 9" id="KW-0812">Transmembrane</keyword>
<keyword evidence="6 9" id="KW-0472">Membrane</keyword>
<dbReference type="GO" id="GO:0005886">
    <property type="term" value="C:plasma membrane"/>
    <property type="evidence" value="ECO:0007669"/>
    <property type="project" value="TreeGrafter"/>
</dbReference>
<dbReference type="GO" id="GO:0022841">
    <property type="term" value="F:potassium ion leak channel activity"/>
    <property type="evidence" value="ECO:0007669"/>
    <property type="project" value="TreeGrafter"/>
</dbReference>
<evidence type="ECO:0000256" key="6">
    <source>
        <dbReference type="ARBA" id="ARBA00023136"/>
    </source>
</evidence>
<accession>A0AAE1GX70</accession>
<keyword evidence="12" id="KW-1185">Reference proteome</keyword>
<organism evidence="11 12">
    <name type="scientific">Frankliniella fusca</name>
    <dbReference type="NCBI Taxonomy" id="407009"/>
    <lineage>
        <taxon>Eukaryota</taxon>
        <taxon>Metazoa</taxon>
        <taxon>Ecdysozoa</taxon>
        <taxon>Arthropoda</taxon>
        <taxon>Hexapoda</taxon>
        <taxon>Insecta</taxon>
        <taxon>Pterygota</taxon>
        <taxon>Neoptera</taxon>
        <taxon>Paraneoptera</taxon>
        <taxon>Thysanoptera</taxon>
        <taxon>Terebrantia</taxon>
        <taxon>Thripoidea</taxon>
        <taxon>Thripidae</taxon>
        <taxon>Frankliniella</taxon>
    </lineage>
</organism>
<proteinExistence type="predicted"/>
<dbReference type="InterPro" id="IPR013099">
    <property type="entry name" value="K_chnl_dom"/>
</dbReference>
<dbReference type="AlphaFoldDB" id="A0AAE1GX70"/>
<evidence type="ECO:0000256" key="3">
    <source>
        <dbReference type="ARBA" id="ARBA00022692"/>
    </source>
</evidence>
<dbReference type="GO" id="GO:0015271">
    <property type="term" value="F:outward rectifier potassium channel activity"/>
    <property type="evidence" value="ECO:0007669"/>
    <property type="project" value="TreeGrafter"/>
</dbReference>
<feature type="transmembrane region" description="Helical" evidence="9">
    <location>
        <begin position="89"/>
        <end position="108"/>
    </location>
</feature>
<feature type="transmembrane region" description="Helical" evidence="9">
    <location>
        <begin position="128"/>
        <end position="146"/>
    </location>
</feature>
<keyword evidence="2" id="KW-0813">Transport</keyword>
<gene>
    <name evidence="11" type="ORF">KUF71_020282</name>
</gene>
<feature type="compositionally biased region" description="Pro residues" evidence="8">
    <location>
        <begin position="17"/>
        <end position="34"/>
    </location>
</feature>
<dbReference type="SUPFAM" id="SSF81324">
    <property type="entry name" value="Voltage-gated potassium channels"/>
    <property type="match status" value="1"/>
</dbReference>
<evidence type="ECO:0000313" key="11">
    <source>
        <dbReference type="EMBL" id="KAK3910468.1"/>
    </source>
</evidence>
<evidence type="ECO:0000256" key="1">
    <source>
        <dbReference type="ARBA" id="ARBA00004141"/>
    </source>
</evidence>
<dbReference type="PANTHER" id="PTHR11003:SF352">
    <property type="entry name" value="BCDNA.GH04802-RELATED"/>
    <property type="match status" value="1"/>
</dbReference>
<protein>
    <submittedName>
        <fullName evidence="11">Potassium channel subfamily K member 9</fullName>
    </submittedName>
</protein>
<dbReference type="EMBL" id="JAHWGI010000166">
    <property type="protein sequence ID" value="KAK3910468.1"/>
    <property type="molecule type" value="Genomic_DNA"/>
</dbReference>
<evidence type="ECO:0000256" key="5">
    <source>
        <dbReference type="ARBA" id="ARBA00023065"/>
    </source>
</evidence>
<dbReference type="PANTHER" id="PTHR11003">
    <property type="entry name" value="POTASSIUM CHANNEL, SUBFAMILY K"/>
    <property type="match status" value="1"/>
</dbReference>
<comment type="caution">
    <text evidence="11">The sequence shown here is derived from an EMBL/GenBank/DDBJ whole genome shotgun (WGS) entry which is preliminary data.</text>
</comment>
<dbReference type="InterPro" id="IPR003280">
    <property type="entry name" value="2pore_dom_K_chnl"/>
</dbReference>
<feature type="domain" description="Potassium channel" evidence="10">
    <location>
        <begin position="69"/>
        <end position="148"/>
    </location>
</feature>
<dbReference type="Pfam" id="PF07885">
    <property type="entry name" value="Ion_trans_2"/>
    <property type="match status" value="1"/>
</dbReference>
<reference evidence="11" key="1">
    <citation type="submission" date="2021-07" db="EMBL/GenBank/DDBJ databases">
        <authorList>
            <person name="Catto M.A."/>
            <person name="Jacobson A."/>
            <person name="Kennedy G."/>
            <person name="Labadie P."/>
            <person name="Hunt B.G."/>
            <person name="Srinivasan R."/>
        </authorList>
    </citation>
    <scope>NUCLEOTIDE SEQUENCE</scope>
    <source>
        <strain evidence="11">PL_HMW_Pooled</strain>
        <tissue evidence="11">Head</tissue>
    </source>
</reference>
<keyword evidence="7 11" id="KW-0407">Ion channel</keyword>
<evidence type="ECO:0000256" key="2">
    <source>
        <dbReference type="ARBA" id="ARBA00022448"/>
    </source>
</evidence>
<evidence type="ECO:0000256" key="7">
    <source>
        <dbReference type="ARBA" id="ARBA00023303"/>
    </source>
</evidence>
<comment type="subcellular location">
    <subcellularLocation>
        <location evidence="1">Membrane</location>
        <topology evidence="1">Multi-pass membrane protein</topology>
    </subcellularLocation>
</comment>
<evidence type="ECO:0000313" key="12">
    <source>
        <dbReference type="Proteomes" id="UP001219518"/>
    </source>
</evidence>
<name>A0AAE1GX70_9NEOP</name>
<dbReference type="Proteomes" id="UP001219518">
    <property type="component" value="Unassembled WGS sequence"/>
</dbReference>